<keyword evidence="3" id="KW-1185">Reference proteome</keyword>
<protein>
    <recommendedName>
        <fullName evidence="4">FAD/NAD(P)-binding domain-containing protein</fullName>
    </recommendedName>
</protein>
<evidence type="ECO:0000313" key="3">
    <source>
        <dbReference type="Proteomes" id="UP000184383"/>
    </source>
</evidence>
<dbReference type="PANTHER" id="PTHR43539:SF68">
    <property type="entry name" value="FLAVIN-BINDING MONOOXYGENASE-LIKE PROTEIN (AFU_ORTHOLOGUE AFUA_4G09220)"/>
    <property type="match status" value="1"/>
</dbReference>
<dbReference type="Proteomes" id="UP000184383">
    <property type="component" value="Unassembled WGS sequence"/>
</dbReference>
<dbReference type="PANTHER" id="PTHR43539">
    <property type="entry name" value="FLAVIN-BINDING MONOOXYGENASE-LIKE PROTEIN (AFU_ORTHOLOGUE AFUA_4G09220)"/>
    <property type="match status" value="1"/>
</dbReference>
<organism evidence="2 3">
    <name type="scientific">Aspergillus wentii DTO 134E9</name>
    <dbReference type="NCBI Taxonomy" id="1073089"/>
    <lineage>
        <taxon>Eukaryota</taxon>
        <taxon>Fungi</taxon>
        <taxon>Dikarya</taxon>
        <taxon>Ascomycota</taxon>
        <taxon>Pezizomycotina</taxon>
        <taxon>Eurotiomycetes</taxon>
        <taxon>Eurotiomycetidae</taxon>
        <taxon>Eurotiales</taxon>
        <taxon>Aspergillaceae</taxon>
        <taxon>Aspergillus</taxon>
        <taxon>Aspergillus subgen. Cremei</taxon>
    </lineage>
</organism>
<name>A0A1L9RHW9_ASPWE</name>
<evidence type="ECO:0000256" key="1">
    <source>
        <dbReference type="ARBA" id="ARBA00023002"/>
    </source>
</evidence>
<dbReference type="Pfam" id="PF13738">
    <property type="entry name" value="Pyr_redox_3"/>
    <property type="match status" value="1"/>
</dbReference>
<dbReference type="AlphaFoldDB" id="A0A1L9RHW9"/>
<dbReference type="STRING" id="1073089.A0A1L9RHW9"/>
<dbReference type="EMBL" id="KV878213">
    <property type="protein sequence ID" value="OJJ34530.1"/>
    <property type="molecule type" value="Genomic_DNA"/>
</dbReference>
<sequence length="575" mass="63752">MSTNILSSLPCSLPQTNIPSDIDAPGVASAYSHRLHALTPTDFTPDAIWRDSFALTGTLRTFYSASVPAAWRTRCSTRQAQGFRLNHELARVNRPVPGIGWIDVPFVFETAADLPLACAGFVSLVPGQNGSWKVWMLRTVLDQVLGWDVDHMPEEVEVSAEREGYVDCVVALGVSYVIVDKNEEVGGCWLGRYDSTKLHLSRPFSQLPFDRAFPENYPDKLSKYDLARGYKDWADRYSINIWQSTTLTSGTWNENEKKWTLHLRQPNARKTIQCAFVVMATGGGAQKPIMPHYPGEDIFEGAIIHSAEYKNPLPWKGKHGVIVGSANTAHDVAEDMLNAELKSVTMIQRSRTYVMPQEYFNDRLSTLYNDTVPTATADRIFYSNPLVVSRLLAKANNDKQAAAEPDRFDSLERAGFKVDRYGDMISILHERFGGHYVDIGTSAKIAGGLIKMKSDSLPGSYTKKGILFADGTELPADLVVFATGFNGNLRDGVRDIFGDEVYNSVDDYWGLDGQGEVKGAYKPTGHPGLFYIGGKTGHARYYSRFVALQIKAAVLGIPLPVYNDTPGEKKKKKLV</sequence>
<dbReference type="GO" id="GO:0004497">
    <property type="term" value="F:monooxygenase activity"/>
    <property type="evidence" value="ECO:0007669"/>
    <property type="project" value="TreeGrafter"/>
</dbReference>
<dbReference type="SUPFAM" id="SSF51905">
    <property type="entry name" value="FAD/NAD(P)-binding domain"/>
    <property type="match status" value="2"/>
</dbReference>
<dbReference type="InterPro" id="IPR036188">
    <property type="entry name" value="FAD/NAD-bd_sf"/>
</dbReference>
<dbReference type="Gene3D" id="3.50.50.60">
    <property type="entry name" value="FAD/NAD(P)-binding domain"/>
    <property type="match status" value="1"/>
</dbReference>
<dbReference type="GO" id="GO:0050660">
    <property type="term" value="F:flavin adenine dinucleotide binding"/>
    <property type="evidence" value="ECO:0007669"/>
    <property type="project" value="TreeGrafter"/>
</dbReference>
<accession>A0A1L9RHW9</accession>
<dbReference type="GeneID" id="63754390"/>
<evidence type="ECO:0000313" key="2">
    <source>
        <dbReference type="EMBL" id="OJJ34530.1"/>
    </source>
</evidence>
<dbReference type="RefSeq" id="XP_040688206.1">
    <property type="nucleotide sequence ID" value="XM_040838542.1"/>
</dbReference>
<dbReference type="VEuPathDB" id="FungiDB:ASPWEDRAFT_60886"/>
<gene>
    <name evidence="2" type="ORF">ASPWEDRAFT_60886</name>
</gene>
<keyword evidence="1" id="KW-0560">Oxidoreductase</keyword>
<reference evidence="3" key="1">
    <citation type="journal article" date="2017" name="Genome Biol.">
        <title>Comparative genomics reveals high biological diversity and specific adaptations in the industrially and medically important fungal genus Aspergillus.</title>
        <authorList>
            <person name="de Vries R.P."/>
            <person name="Riley R."/>
            <person name="Wiebenga A."/>
            <person name="Aguilar-Osorio G."/>
            <person name="Amillis S."/>
            <person name="Uchima C.A."/>
            <person name="Anderluh G."/>
            <person name="Asadollahi M."/>
            <person name="Askin M."/>
            <person name="Barry K."/>
            <person name="Battaglia E."/>
            <person name="Bayram O."/>
            <person name="Benocci T."/>
            <person name="Braus-Stromeyer S.A."/>
            <person name="Caldana C."/>
            <person name="Canovas D."/>
            <person name="Cerqueira G.C."/>
            <person name="Chen F."/>
            <person name="Chen W."/>
            <person name="Choi C."/>
            <person name="Clum A."/>
            <person name="Dos Santos R.A."/>
            <person name="Damasio A.R."/>
            <person name="Diallinas G."/>
            <person name="Emri T."/>
            <person name="Fekete E."/>
            <person name="Flipphi M."/>
            <person name="Freyberg S."/>
            <person name="Gallo A."/>
            <person name="Gournas C."/>
            <person name="Habgood R."/>
            <person name="Hainaut M."/>
            <person name="Harispe M.L."/>
            <person name="Henrissat B."/>
            <person name="Hilden K.S."/>
            <person name="Hope R."/>
            <person name="Hossain A."/>
            <person name="Karabika E."/>
            <person name="Karaffa L."/>
            <person name="Karanyi Z."/>
            <person name="Krasevec N."/>
            <person name="Kuo A."/>
            <person name="Kusch H."/>
            <person name="LaButti K."/>
            <person name="Lagendijk E.L."/>
            <person name="Lapidus A."/>
            <person name="Levasseur A."/>
            <person name="Lindquist E."/>
            <person name="Lipzen A."/>
            <person name="Logrieco A.F."/>
            <person name="MacCabe A."/>
            <person name="Maekelae M.R."/>
            <person name="Malavazi I."/>
            <person name="Melin P."/>
            <person name="Meyer V."/>
            <person name="Mielnichuk N."/>
            <person name="Miskei M."/>
            <person name="Molnar A.P."/>
            <person name="Mule G."/>
            <person name="Ngan C.Y."/>
            <person name="Orejas M."/>
            <person name="Orosz E."/>
            <person name="Ouedraogo J.P."/>
            <person name="Overkamp K.M."/>
            <person name="Park H.-S."/>
            <person name="Perrone G."/>
            <person name="Piumi F."/>
            <person name="Punt P.J."/>
            <person name="Ram A.F."/>
            <person name="Ramon A."/>
            <person name="Rauscher S."/>
            <person name="Record E."/>
            <person name="Riano-Pachon D.M."/>
            <person name="Robert V."/>
            <person name="Roehrig J."/>
            <person name="Ruller R."/>
            <person name="Salamov A."/>
            <person name="Salih N.S."/>
            <person name="Samson R.A."/>
            <person name="Sandor E."/>
            <person name="Sanguinetti M."/>
            <person name="Schuetze T."/>
            <person name="Sepcic K."/>
            <person name="Shelest E."/>
            <person name="Sherlock G."/>
            <person name="Sophianopoulou V."/>
            <person name="Squina F.M."/>
            <person name="Sun H."/>
            <person name="Susca A."/>
            <person name="Todd R.B."/>
            <person name="Tsang A."/>
            <person name="Unkles S.E."/>
            <person name="van de Wiele N."/>
            <person name="van Rossen-Uffink D."/>
            <person name="Oliveira J.V."/>
            <person name="Vesth T.C."/>
            <person name="Visser J."/>
            <person name="Yu J.-H."/>
            <person name="Zhou M."/>
            <person name="Andersen M.R."/>
            <person name="Archer D.B."/>
            <person name="Baker S.E."/>
            <person name="Benoit I."/>
            <person name="Brakhage A.A."/>
            <person name="Braus G.H."/>
            <person name="Fischer R."/>
            <person name="Frisvad J.C."/>
            <person name="Goldman G.H."/>
            <person name="Houbraken J."/>
            <person name="Oakley B."/>
            <person name="Pocsi I."/>
            <person name="Scazzocchio C."/>
            <person name="Seiboth B."/>
            <person name="vanKuyk P.A."/>
            <person name="Wortman J."/>
            <person name="Dyer P.S."/>
            <person name="Grigoriev I.V."/>
        </authorList>
    </citation>
    <scope>NUCLEOTIDE SEQUENCE [LARGE SCALE GENOMIC DNA]</scope>
    <source>
        <strain evidence="3">DTO 134E9</strain>
    </source>
</reference>
<dbReference type="OrthoDB" id="74360at2759"/>
<dbReference type="InterPro" id="IPR050982">
    <property type="entry name" value="Auxin_biosynth/cation_transpt"/>
</dbReference>
<proteinExistence type="predicted"/>
<evidence type="ECO:0008006" key="4">
    <source>
        <dbReference type="Google" id="ProtNLM"/>
    </source>
</evidence>